<dbReference type="InterPro" id="IPR037523">
    <property type="entry name" value="VOC_core"/>
</dbReference>
<feature type="domain" description="VOC" evidence="1">
    <location>
        <begin position="11"/>
        <end position="124"/>
    </location>
</feature>
<keyword evidence="3" id="KW-1185">Reference proteome</keyword>
<evidence type="ECO:0000313" key="3">
    <source>
        <dbReference type="Proteomes" id="UP001500058"/>
    </source>
</evidence>
<name>A0ABN3IGA9_9ACTN</name>
<proteinExistence type="predicted"/>
<reference evidence="2 3" key="1">
    <citation type="journal article" date="2019" name="Int. J. Syst. Evol. Microbiol.">
        <title>The Global Catalogue of Microorganisms (GCM) 10K type strain sequencing project: providing services to taxonomists for standard genome sequencing and annotation.</title>
        <authorList>
            <consortium name="The Broad Institute Genomics Platform"/>
            <consortium name="The Broad Institute Genome Sequencing Center for Infectious Disease"/>
            <person name="Wu L."/>
            <person name="Ma J."/>
        </authorList>
    </citation>
    <scope>NUCLEOTIDE SEQUENCE [LARGE SCALE GENOMIC DNA]</scope>
    <source>
        <strain evidence="2 3">JCM 6921</strain>
    </source>
</reference>
<dbReference type="InterPro" id="IPR029068">
    <property type="entry name" value="Glyas_Bleomycin-R_OHBP_Dase"/>
</dbReference>
<protein>
    <submittedName>
        <fullName evidence="2">VOC family protein</fullName>
    </submittedName>
</protein>
<comment type="caution">
    <text evidence="2">The sequence shown here is derived from an EMBL/GenBank/DDBJ whole genome shotgun (WGS) entry which is preliminary data.</text>
</comment>
<dbReference type="Pfam" id="PF18029">
    <property type="entry name" value="Glyoxalase_6"/>
    <property type="match status" value="1"/>
</dbReference>
<dbReference type="PROSITE" id="PS51819">
    <property type="entry name" value="VOC"/>
    <property type="match status" value="2"/>
</dbReference>
<dbReference type="InterPro" id="IPR041581">
    <property type="entry name" value="Glyoxalase_6"/>
</dbReference>
<feature type="domain" description="VOC" evidence="1">
    <location>
        <begin position="140"/>
        <end position="261"/>
    </location>
</feature>
<dbReference type="Proteomes" id="UP001500058">
    <property type="component" value="Unassembled WGS sequence"/>
</dbReference>
<dbReference type="Gene3D" id="3.10.180.10">
    <property type="entry name" value="2,3-Dihydroxybiphenyl 1,2-Dioxygenase, domain 1"/>
    <property type="match status" value="2"/>
</dbReference>
<dbReference type="SUPFAM" id="SSF54593">
    <property type="entry name" value="Glyoxalase/Bleomycin resistance protein/Dihydroxybiphenyl dioxygenase"/>
    <property type="match status" value="2"/>
</dbReference>
<evidence type="ECO:0000259" key="1">
    <source>
        <dbReference type="PROSITE" id="PS51819"/>
    </source>
</evidence>
<evidence type="ECO:0000313" key="2">
    <source>
        <dbReference type="EMBL" id="GAA2403833.1"/>
    </source>
</evidence>
<organism evidence="2 3">
    <name type="scientific">Streptomyces glaucosporus</name>
    <dbReference type="NCBI Taxonomy" id="284044"/>
    <lineage>
        <taxon>Bacteria</taxon>
        <taxon>Bacillati</taxon>
        <taxon>Actinomycetota</taxon>
        <taxon>Actinomycetes</taxon>
        <taxon>Kitasatosporales</taxon>
        <taxon>Streptomycetaceae</taxon>
        <taxon>Streptomyces</taxon>
    </lineage>
</organism>
<dbReference type="EMBL" id="BAAATJ010000015">
    <property type="protein sequence ID" value="GAA2403833.1"/>
    <property type="molecule type" value="Genomic_DNA"/>
</dbReference>
<dbReference type="PANTHER" id="PTHR33993">
    <property type="entry name" value="GLYOXALASE-RELATED"/>
    <property type="match status" value="1"/>
</dbReference>
<gene>
    <name evidence="2" type="ORF">GCM10010420_33970</name>
</gene>
<dbReference type="PANTHER" id="PTHR33993:SF10">
    <property type="entry name" value="CONSERVED PROTEIN"/>
    <property type="match status" value="1"/>
</dbReference>
<sequence length="263" mass="28288">MTETASAPQGVPCWVTLLVPHLEAAQHFYGELLGWHYRPGSQKLGHYEIALSGGAPVAGLGEARNSLRTFVAWTPYFATDSVDTVAGRIRERGATVAVGPVRFGPGRVAWAADPAGAVFGIWEGAVTPGWRVGGRVKANSPAWLELITRDAFAAALFYGEVFGWDRADPERYDIRYEHDRVILRIDRQTVAGLSGGAVEDAPDPRVRPHWHVHFRVEDVEASAAKAASLGAEVVSPPTESPSGRLAVVRDPQGALFSIESEGA</sequence>
<dbReference type="RefSeq" id="WP_344631883.1">
    <property type="nucleotide sequence ID" value="NZ_BAAATJ010000015.1"/>
</dbReference>
<accession>A0ABN3IGA9</accession>
<dbReference type="CDD" id="cd07247">
    <property type="entry name" value="SgaA_N_like"/>
    <property type="match status" value="2"/>
</dbReference>
<dbReference type="InterPro" id="IPR052164">
    <property type="entry name" value="Anthracycline_SecMetBiosynth"/>
</dbReference>